<dbReference type="SUPFAM" id="SSF52768">
    <property type="entry name" value="Arginase/deacetylase"/>
    <property type="match status" value="1"/>
</dbReference>
<gene>
    <name evidence="4" type="ORF">QWY31_07535</name>
</gene>
<sequence>MLKIAWAPCYKHALLPPDHRFPMIKYELLPEQLLYEGTIGADNLFEPQPIALPHILRVHNEAYWKDLKEGTLAKAAIRKIGFPLSPELVHRECTIMQGTLQCADYALQYGVAMNIAGGTHHAYADRGEGFCLLNDIAIAAQYLLAKGKAQKVLVIDLDVHQGNGTASIFQYNEAVFTFSMHGAHNYPLHKESSDWDIPLPDGIGDEAYLSLLASALPQLYDKVQPDFVFYQSGVDVLASDKLGRLGLSLEGCKKRDELVLRWCKQHGLPVVASMGGGYSPKISDIIEAHANTFRLAQAIFF</sequence>
<dbReference type="InterPro" id="IPR023801">
    <property type="entry name" value="His_deacetylse_dom"/>
</dbReference>
<dbReference type="InterPro" id="IPR037138">
    <property type="entry name" value="His_deacetylse_dom_sf"/>
</dbReference>
<evidence type="ECO:0000313" key="5">
    <source>
        <dbReference type="Proteomes" id="UP001168552"/>
    </source>
</evidence>
<dbReference type="Pfam" id="PF00850">
    <property type="entry name" value="Hist_deacetyl"/>
    <property type="match status" value="1"/>
</dbReference>
<keyword evidence="5" id="KW-1185">Reference proteome</keyword>
<protein>
    <submittedName>
        <fullName evidence="4">Histone deacetylase</fullName>
    </submittedName>
</protein>
<dbReference type="InterPro" id="IPR023696">
    <property type="entry name" value="Ureohydrolase_dom_sf"/>
</dbReference>
<dbReference type="PANTHER" id="PTHR10625">
    <property type="entry name" value="HISTONE DEACETYLASE HDAC1-RELATED"/>
    <property type="match status" value="1"/>
</dbReference>
<dbReference type="InterPro" id="IPR000286">
    <property type="entry name" value="HDACs"/>
</dbReference>
<feature type="domain" description="Histone deacetylase" evidence="3">
    <location>
        <begin position="24"/>
        <end position="289"/>
    </location>
</feature>
<dbReference type="RefSeq" id="WP_320003873.1">
    <property type="nucleotide sequence ID" value="NZ_JAUHJS010000003.1"/>
</dbReference>
<dbReference type="Gene3D" id="3.40.800.20">
    <property type="entry name" value="Histone deacetylase domain"/>
    <property type="match status" value="1"/>
</dbReference>
<proteinExistence type="inferred from homology"/>
<evidence type="ECO:0000259" key="3">
    <source>
        <dbReference type="Pfam" id="PF00850"/>
    </source>
</evidence>
<dbReference type="CDD" id="cd09993">
    <property type="entry name" value="HDAC_classIV"/>
    <property type="match status" value="1"/>
</dbReference>
<evidence type="ECO:0000313" key="4">
    <source>
        <dbReference type="EMBL" id="MDN4165348.1"/>
    </source>
</evidence>
<dbReference type="PRINTS" id="PR01270">
    <property type="entry name" value="HDASUPER"/>
</dbReference>
<accession>A0ABT8F4W8</accession>
<evidence type="ECO:0000256" key="1">
    <source>
        <dbReference type="ARBA" id="ARBA00005947"/>
    </source>
</evidence>
<keyword evidence="2" id="KW-0378">Hydrolase</keyword>
<comment type="similarity">
    <text evidence="1">Belongs to the histone deacetylase family.</text>
</comment>
<dbReference type="InterPro" id="IPR044150">
    <property type="entry name" value="HDAC_classIV"/>
</dbReference>
<dbReference type="EMBL" id="JAUHJS010000003">
    <property type="protein sequence ID" value="MDN4165348.1"/>
    <property type="molecule type" value="Genomic_DNA"/>
</dbReference>
<reference evidence="4" key="1">
    <citation type="submission" date="2023-06" db="EMBL/GenBank/DDBJ databases">
        <title>Cytophagales bacterium Strain LB-30, isolated from soil.</title>
        <authorList>
            <person name="Liu B."/>
        </authorList>
    </citation>
    <scope>NUCLEOTIDE SEQUENCE</scope>
    <source>
        <strain evidence="4">LB-30</strain>
    </source>
</reference>
<dbReference type="Proteomes" id="UP001168552">
    <property type="component" value="Unassembled WGS sequence"/>
</dbReference>
<organism evidence="4 5">
    <name type="scientific">Shiella aurantiaca</name>
    <dbReference type="NCBI Taxonomy" id="3058365"/>
    <lineage>
        <taxon>Bacteria</taxon>
        <taxon>Pseudomonadati</taxon>
        <taxon>Bacteroidota</taxon>
        <taxon>Cytophagia</taxon>
        <taxon>Cytophagales</taxon>
        <taxon>Shiellaceae</taxon>
        <taxon>Shiella</taxon>
    </lineage>
</organism>
<evidence type="ECO:0000256" key="2">
    <source>
        <dbReference type="ARBA" id="ARBA00022801"/>
    </source>
</evidence>
<dbReference type="PANTHER" id="PTHR10625:SF19">
    <property type="entry name" value="HISTONE DEACETYLASE 12"/>
    <property type="match status" value="1"/>
</dbReference>
<comment type="caution">
    <text evidence="4">The sequence shown here is derived from an EMBL/GenBank/DDBJ whole genome shotgun (WGS) entry which is preliminary data.</text>
</comment>
<name>A0ABT8F4W8_9BACT</name>